<dbReference type="GO" id="GO:0004553">
    <property type="term" value="F:hydrolase activity, hydrolyzing O-glycosyl compounds"/>
    <property type="evidence" value="ECO:0007669"/>
    <property type="project" value="InterPro"/>
</dbReference>
<keyword evidence="2" id="KW-0326">Glycosidase</keyword>
<dbReference type="PANTHER" id="PTHR34142:SF1">
    <property type="entry name" value="GLYCOSIDE HYDROLASE FAMILY 5 DOMAIN-CONTAINING PROTEIN"/>
    <property type="match status" value="1"/>
</dbReference>
<evidence type="ECO:0000313" key="6">
    <source>
        <dbReference type="Proteomes" id="UP000555448"/>
    </source>
</evidence>
<dbReference type="EMBL" id="JACHLR010000013">
    <property type="protein sequence ID" value="MBB4859617.1"/>
    <property type="molecule type" value="Genomic_DNA"/>
</dbReference>
<reference evidence="5 6" key="1">
    <citation type="submission" date="2020-08" db="EMBL/GenBank/DDBJ databases">
        <title>Functional genomics of gut bacteria from endangered species of beetles.</title>
        <authorList>
            <person name="Carlos-Shanley C."/>
        </authorList>
    </citation>
    <scope>NUCLEOTIDE SEQUENCE [LARGE SCALE GENOMIC DNA]</scope>
    <source>
        <strain evidence="5 6">S00245</strain>
    </source>
</reference>
<feature type="domain" description="Glycoside hydrolase family 5" evidence="4">
    <location>
        <begin position="235"/>
        <end position="461"/>
    </location>
</feature>
<comment type="caution">
    <text evidence="5">The sequence shown here is derived from an EMBL/GenBank/DDBJ whole genome shotgun (WGS) entry which is preliminary data.</text>
</comment>
<dbReference type="GO" id="GO:0009251">
    <property type="term" value="P:glucan catabolic process"/>
    <property type="evidence" value="ECO:0007669"/>
    <property type="project" value="TreeGrafter"/>
</dbReference>
<name>A0A7W7KB79_9SPHN</name>
<dbReference type="Pfam" id="PF00150">
    <property type="entry name" value="Cellulase"/>
    <property type="match status" value="1"/>
</dbReference>
<accession>A0A7W7KB79</accession>
<dbReference type="InterPro" id="IPR001547">
    <property type="entry name" value="Glyco_hydro_5"/>
</dbReference>
<keyword evidence="6" id="KW-1185">Reference proteome</keyword>
<protein>
    <recommendedName>
        <fullName evidence="4">Glycoside hydrolase family 5 domain-containing protein</fullName>
    </recommendedName>
</protein>
<dbReference type="PANTHER" id="PTHR34142">
    <property type="entry name" value="ENDO-BETA-1,4-GLUCANASE A"/>
    <property type="match status" value="1"/>
</dbReference>
<evidence type="ECO:0000259" key="4">
    <source>
        <dbReference type="Pfam" id="PF00150"/>
    </source>
</evidence>
<evidence type="ECO:0000256" key="3">
    <source>
        <dbReference type="SAM" id="MobiDB-lite"/>
    </source>
</evidence>
<dbReference type="Proteomes" id="UP000555448">
    <property type="component" value="Unassembled WGS sequence"/>
</dbReference>
<dbReference type="SUPFAM" id="SSF51445">
    <property type="entry name" value="(Trans)glycosidases"/>
    <property type="match status" value="1"/>
</dbReference>
<organism evidence="5 6">
    <name type="scientific">Novosphingobium chloroacetimidivorans</name>
    <dbReference type="NCBI Taxonomy" id="1428314"/>
    <lineage>
        <taxon>Bacteria</taxon>
        <taxon>Pseudomonadati</taxon>
        <taxon>Pseudomonadota</taxon>
        <taxon>Alphaproteobacteria</taxon>
        <taxon>Sphingomonadales</taxon>
        <taxon>Sphingomonadaceae</taxon>
        <taxon>Novosphingobium</taxon>
    </lineage>
</organism>
<evidence type="ECO:0000313" key="5">
    <source>
        <dbReference type="EMBL" id="MBB4859617.1"/>
    </source>
</evidence>
<dbReference type="RefSeq" id="WP_184246858.1">
    <property type="nucleotide sequence ID" value="NZ_JACHLR010000013.1"/>
</dbReference>
<gene>
    <name evidence="5" type="ORF">HNO88_002946</name>
</gene>
<evidence type="ECO:0000256" key="1">
    <source>
        <dbReference type="ARBA" id="ARBA00022801"/>
    </source>
</evidence>
<dbReference type="InterPro" id="IPR017853">
    <property type="entry name" value="GH"/>
</dbReference>
<feature type="region of interest" description="Disordered" evidence="3">
    <location>
        <begin position="1"/>
        <end position="30"/>
    </location>
</feature>
<dbReference type="Gene3D" id="3.20.20.80">
    <property type="entry name" value="Glycosidases"/>
    <property type="match status" value="1"/>
</dbReference>
<keyword evidence="1" id="KW-0378">Hydrolase</keyword>
<evidence type="ECO:0000256" key="2">
    <source>
        <dbReference type="ARBA" id="ARBA00023295"/>
    </source>
</evidence>
<sequence length="1476" mass="153954">MGLSQSINSRDAGGASAKQRTATGPGPVAVLSRSLGPGSTIALRSGSNANLTLSNNVISATSALAAGVSQVALIRESIGSGAALLALEYGVTITGALATSTPSPTPGPGSAIGESFAFVAPSSAAIGDTLSYVPNKSAGSTLAVVPSDGSVTVSGSDLNGWTVKRGSGALSTSYSLRETKSDGSLVDYPMAITQGNTNLDALLPWGVNFGAGAGGSSAVPGTIGFNYNYGTTAQVDMAYFYGSRLFRTPFLEERVLTTATGGTVTSQYTSGLKPIIEKILSLPGTKVIPDPHSYGTFFNAKLKSDQVANVVAMWNTVFGEYKGNARFIPSMQNEPHGAFTVDEFTGTASEIVAQRAAAWWQVVNQWIAAMRAAGWTQKLIVPGMFYQSAEDWVAEGNAAGALTVTDPDVIIECHQYVDGGAGASTTVLANSQNRFDAIFAAARAGGYKVHIGETAVPNTTAGDALLPLLYEKFEANRDVLFGVTLWSYNTQQPLSNYFAGLLEDKPLRPSALLLKHYDVRRATTPGFVSTPQHPEEAVISPPNTAVRSTYSFTKQGMITGPNAVMSARTPDSNGPYFPTKPLHHPSAAYPDRHLAFYTTDHDDSLKGPAPYAGTGGFYVLVCVAKPGIPANWKVYADAVAAGWLDDIPNKPAAEPIYIGPFSPTTLVQAETACIHWVPEAGKWVATYQVTGGYSKYANGANYINQGTIMATSSDLLNWSGNDICVTPLAANELGNGHCGYFMWGKNPFPGLINPATGEPWKYVGYGSMGGGGATPEAQWGSDNPGVQPTGPGNPTPWTMLTRISPWLGRAAPNFPNSNSNTNRLVTRWLDLESFRPTRQGYAGLMTGGPASAGAGGSNRSVWEVLMDDKGREMLGRPQLSLTYGGGAGTYSNTSAHAMNIADFENERVGLFEGQGNGKNAIGVATSPKRNPQNTWFNALDPVLPLDFGEVVRSLKGASAIPSGFSPVTAGSPAAPTFDANGMTVTLTAGQEYYLIDDVGFVPANTDYIDVFIEDWISTNSGGARIPYIGYIREKDVRANMQNGVFMTNGEGTGVYPLLTGLVNGTAVNGGDWGDHYEGIGYTAGNSGVAVELKDIGIRWFPKVTTANKSLFGLGLGRTEVWTDTANVTSGLDLTQRYYVVIGFKGMAGTAKERIGKITVRKKETVVGTGSADTTPDGFGFTDVTGAALNTVYESNTITIAGIDSPSALAIAGGQYSKNGGAYASGPTTVVNGNTIKVRGTSSSASSTAVNVVLTIGGVSDTYTITTAAAAGVLVSDSFTGADGTAATAHTPETGPAPIKHITSSPADAVIQGGRVACGANGAPRLVYPVTPSTPNYEIECDFAFLDLTGDGGLNVRGSTDGTTATYVRFAWIPGTGWRITRYTPSAAAVGSASLTPAPAAGQTWRAKLRCQNDAGNANATFTAWVKGPSDADFVQVATGTSNAASILPTGRPGFDWRTATALNAGVQIDNVIVREI</sequence>
<proteinExistence type="predicted"/>